<evidence type="ECO:0000259" key="5">
    <source>
        <dbReference type="PROSITE" id="PS50931"/>
    </source>
</evidence>
<evidence type="ECO:0000256" key="3">
    <source>
        <dbReference type="ARBA" id="ARBA00023125"/>
    </source>
</evidence>
<evidence type="ECO:0000256" key="4">
    <source>
        <dbReference type="ARBA" id="ARBA00023163"/>
    </source>
</evidence>
<dbReference type="Pfam" id="PF00126">
    <property type="entry name" value="HTH_1"/>
    <property type="match status" value="1"/>
</dbReference>
<dbReference type="InterPro" id="IPR036390">
    <property type="entry name" value="WH_DNA-bd_sf"/>
</dbReference>
<gene>
    <name evidence="6" type="ORF">C3K47_00710</name>
</gene>
<accession>A0A2S5A967</accession>
<dbReference type="PRINTS" id="PR00039">
    <property type="entry name" value="HTHLYSR"/>
</dbReference>
<dbReference type="InterPro" id="IPR005119">
    <property type="entry name" value="LysR_subst-bd"/>
</dbReference>
<dbReference type="RefSeq" id="WP_103787157.1">
    <property type="nucleotide sequence ID" value="NZ_PQVF01000001.1"/>
</dbReference>
<feature type="domain" description="HTH lysR-type" evidence="5">
    <location>
        <begin position="1"/>
        <end position="58"/>
    </location>
</feature>
<dbReference type="Proteomes" id="UP000236893">
    <property type="component" value="Unassembled WGS sequence"/>
</dbReference>
<dbReference type="PROSITE" id="PS50931">
    <property type="entry name" value="HTH_LYSR"/>
    <property type="match status" value="1"/>
</dbReference>
<dbReference type="GO" id="GO:0005829">
    <property type="term" value="C:cytosol"/>
    <property type="evidence" value="ECO:0007669"/>
    <property type="project" value="TreeGrafter"/>
</dbReference>
<protein>
    <submittedName>
        <fullName evidence="6">DNA-binding transcriptional regulator OxyR</fullName>
    </submittedName>
</protein>
<dbReference type="EMBL" id="PQVF01000001">
    <property type="protein sequence ID" value="POY39054.1"/>
    <property type="molecule type" value="Genomic_DNA"/>
</dbReference>
<organism evidence="6 7">
    <name type="scientific">Solitalea longa</name>
    <dbReference type="NCBI Taxonomy" id="2079460"/>
    <lineage>
        <taxon>Bacteria</taxon>
        <taxon>Pseudomonadati</taxon>
        <taxon>Bacteroidota</taxon>
        <taxon>Sphingobacteriia</taxon>
        <taxon>Sphingobacteriales</taxon>
        <taxon>Sphingobacteriaceae</taxon>
        <taxon>Solitalea</taxon>
    </lineage>
</organism>
<comment type="caution">
    <text evidence="6">The sequence shown here is derived from an EMBL/GenBank/DDBJ whole genome shotgun (WGS) entry which is preliminary data.</text>
</comment>
<name>A0A2S5A967_9SPHI</name>
<dbReference type="InterPro" id="IPR000847">
    <property type="entry name" value="LysR_HTH_N"/>
</dbReference>
<dbReference type="OrthoDB" id="9803735at2"/>
<evidence type="ECO:0000313" key="6">
    <source>
        <dbReference type="EMBL" id="POY39054.1"/>
    </source>
</evidence>
<keyword evidence="2" id="KW-0805">Transcription regulation</keyword>
<evidence type="ECO:0000256" key="1">
    <source>
        <dbReference type="ARBA" id="ARBA00009437"/>
    </source>
</evidence>
<dbReference type="Pfam" id="PF03466">
    <property type="entry name" value="LysR_substrate"/>
    <property type="match status" value="1"/>
</dbReference>
<dbReference type="Gene3D" id="3.40.190.10">
    <property type="entry name" value="Periplasmic binding protein-like II"/>
    <property type="match status" value="2"/>
</dbReference>
<dbReference type="InterPro" id="IPR050950">
    <property type="entry name" value="HTH-type_LysR_regulators"/>
</dbReference>
<dbReference type="PANTHER" id="PTHR30419">
    <property type="entry name" value="HTH-TYPE TRANSCRIPTIONAL REGULATOR YBHD"/>
    <property type="match status" value="1"/>
</dbReference>
<evidence type="ECO:0000256" key="2">
    <source>
        <dbReference type="ARBA" id="ARBA00023015"/>
    </source>
</evidence>
<dbReference type="CDD" id="cd08411">
    <property type="entry name" value="PBP2_OxyR"/>
    <property type="match status" value="1"/>
</dbReference>
<proteinExistence type="inferred from homology"/>
<dbReference type="PANTHER" id="PTHR30419:SF29">
    <property type="entry name" value="LYSR-FAMILY TRANSCRIPTIONAL REGULATOR"/>
    <property type="match status" value="1"/>
</dbReference>
<dbReference type="SUPFAM" id="SSF46785">
    <property type="entry name" value="Winged helix' DNA-binding domain"/>
    <property type="match status" value="1"/>
</dbReference>
<dbReference type="GO" id="GO:0003677">
    <property type="term" value="F:DNA binding"/>
    <property type="evidence" value="ECO:0007669"/>
    <property type="project" value="UniProtKB-KW"/>
</dbReference>
<dbReference type="FunFam" id="1.10.10.10:FF:000001">
    <property type="entry name" value="LysR family transcriptional regulator"/>
    <property type="match status" value="1"/>
</dbReference>
<dbReference type="Gene3D" id="1.10.10.10">
    <property type="entry name" value="Winged helix-like DNA-binding domain superfamily/Winged helix DNA-binding domain"/>
    <property type="match status" value="1"/>
</dbReference>
<sequence>MTLTQLEYIVAVDTHRHFASAADSCFITQPTLSMQIQKLEEELGIKVFDRSKQPVLPTEAGKEVIAQARIVLQESARLKEIVKNKVGEIEGHLRLGIIPTLAPYLLPLFLNSFLEKYPKVKISVWEQTTESIIEHLKYNRLDAGILATPLNDNSIFEYPLFYEELVLYVSQRNELMDKQFVLADDIDIKKLWLLQESHCMRSQIMNLCQLHNQLKDDNNFEYEAGSIETLKKMVELNNGITILPELAVNDLSEEKKTQVRNFIAPVPVREISIVTHRSYVKKRLIDALKAEIVNVVPAHMLQREQLNIVPI</sequence>
<reference evidence="6 7" key="1">
    <citation type="submission" date="2018-01" db="EMBL/GenBank/DDBJ databases">
        <authorList>
            <person name="Gaut B.S."/>
            <person name="Morton B.R."/>
            <person name="Clegg M.T."/>
            <person name="Duvall M.R."/>
        </authorList>
    </citation>
    <scope>NUCLEOTIDE SEQUENCE [LARGE SCALE GENOMIC DNA]</scope>
    <source>
        <strain evidence="6 7">HR-AV</strain>
    </source>
</reference>
<evidence type="ECO:0000313" key="7">
    <source>
        <dbReference type="Proteomes" id="UP000236893"/>
    </source>
</evidence>
<keyword evidence="7" id="KW-1185">Reference proteome</keyword>
<dbReference type="InterPro" id="IPR036388">
    <property type="entry name" value="WH-like_DNA-bd_sf"/>
</dbReference>
<keyword evidence="3 6" id="KW-0238">DNA-binding</keyword>
<dbReference type="GO" id="GO:0003700">
    <property type="term" value="F:DNA-binding transcription factor activity"/>
    <property type="evidence" value="ECO:0007669"/>
    <property type="project" value="InterPro"/>
</dbReference>
<dbReference type="SUPFAM" id="SSF53850">
    <property type="entry name" value="Periplasmic binding protein-like II"/>
    <property type="match status" value="1"/>
</dbReference>
<keyword evidence="4" id="KW-0804">Transcription</keyword>
<dbReference type="AlphaFoldDB" id="A0A2S5A967"/>
<comment type="similarity">
    <text evidence="1">Belongs to the LysR transcriptional regulatory family.</text>
</comment>